<protein>
    <submittedName>
        <fullName evidence="2">PREDICTED: LOW QUALITY PROTEIN probable LRR receptor serine/threonine</fullName>
    </submittedName>
</protein>
<dbReference type="AlphaFoldDB" id="A0A5E4FK30"/>
<dbReference type="EMBL" id="CABIKO010000145">
    <property type="protein sequence ID" value="VVA28534.1"/>
    <property type="molecule type" value="Genomic_DNA"/>
</dbReference>
<feature type="region of interest" description="Disordered" evidence="1">
    <location>
        <begin position="50"/>
        <end position="72"/>
    </location>
</feature>
<feature type="non-terminal residue" evidence="2">
    <location>
        <position position="72"/>
    </location>
</feature>
<proteinExistence type="predicted"/>
<dbReference type="Proteomes" id="UP000327085">
    <property type="component" value="Chromosome 4"/>
</dbReference>
<evidence type="ECO:0000313" key="3">
    <source>
        <dbReference type="Proteomes" id="UP000327085"/>
    </source>
</evidence>
<feature type="compositionally biased region" description="Basic and acidic residues" evidence="1">
    <location>
        <begin position="62"/>
        <end position="72"/>
    </location>
</feature>
<organism evidence="2 3">
    <name type="scientific">Prunus dulcis</name>
    <name type="common">Almond</name>
    <name type="synonym">Amygdalus dulcis</name>
    <dbReference type="NCBI Taxonomy" id="3755"/>
    <lineage>
        <taxon>Eukaryota</taxon>
        <taxon>Viridiplantae</taxon>
        <taxon>Streptophyta</taxon>
        <taxon>Embryophyta</taxon>
        <taxon>Tracheophyta</taxon>
        <taxon>Spermatophyta</taxon>
        <taxon>Magnoliopsida</taxon>
        <taxon>eudicotyledons</taxon>
        <taxon>Gunneridae</taxon>
        <taxon>Pentapetalae</taxon>
        <taxon>rosids</taxon>
        <taxon>fabids</taxon>
        <taxon>Rosales</taxon>
        <taxon>Rosaceae</taxon>
        <taxon>Amygdaloideae</taxon>
        <taxon>Amygdaleae</taxon>
        <taxon>Prunus</taxon>
    </lineage>
</organism>
<dbReference type="InParanoid" id="A0A5E4FK30"/>
<accession>A0A5E4FK30</accession>
<evidence type="ECO:0000256" key="1">
    <source>
        <dbReference type="SAM" id="MobiDB-lite"/>
    </source>
</evidence>
<gene>
    <name evidence="2" type="ORF">ALMOND_2B022271</name>
</gene>
<feature type="non-terminal residue" evidence="2">
    <location>
        <position position="1"/>
    </location>
</feature>
<dbReference type="Gramene" id="VVA28534">
    <property type="protein sequence ID" value="VVA28534"/>
    <property type="gene ID" value="Prudul26B022271"/>
</dbReference>
<evidence type="ECO:0000313" key="2">
    <source>
        <dbReference type="EMBL" id="VVA28534.1"/>
    </source>
</evidence>
<sequence length="72" mass="8254">SSLQREHQKEVHTLDYSFVNIEIVNELDINESNLKINGDSQSHELVDMNDLDLSDGNLDISDDLHSQENEDE</sequence>
<keyword evidence="2" id="KW-0675">Receptor</keyword>
<name>A0A5E4FK30_PRUDU</name>
<reference evidence="3" key="1">
    <citation type="journal article" date="2020" name="Plant J.">
        <title>Transposons played a major role in the diversification between the closely related almond and peach genomes: results from the almond genome sequence.</title>
        <authorList>
            <person name="Alioto T."/>
            <person name="Alexiou K.G."/>
            <person name="Bardil A."/>
            <person name="Barteri F."/>
            <person name="Castanera R."/>
            <person name="Cruz F."/>
            <person name="Dhingra A."/>
            <person name="Duval H."/>
            <person name="Fernandez I Marti A."/>
            <person name="Frias L."/>
            <person name="Galan B."/>
            <person name="Garcia J.L."/>
            <person name="Howad W."/>
            <person name="Gomez-Garrido J."/>
            <person name="Gut M."/>
            <person name="Julca I."/>
            <person name="Morata J."/>
            <person name="Puigdomenech P."/>
            <person name="Ribeca P."/>
            <person name="Rubio Cabetas M.J."/>
            <person name="Vlasova A."/>
            <person name="Wirthensohn M."/>
            <person name="Garcia-Mas J."/>
            <person name="Gabaldon T."/>
            <person name="Casacuberta J.M."/>
            <person name="Arus P."/>
        </authorList>
    </citation>
    <scope>NUCLEOTIDE SEQUENCE [LARGE SCALE GENOMIC DNA]</scope>
    <source>
        <strain evidence="3">cv. Texas</strain>
    </source>
</reference>